<comment type="similarity">
    <text evidence="1">Belongs to the prefoldin subunit alpha family.</text>
</comment>
<dbReference type="GO" id="GO:1990115">
    <property type="term" value="P:RNA polymerase III assembly"/>
    <property type="evidence" value="ECO:0007669"/>
    <property type="project" value="TreeGrafter"/>
</dbReference>
<dbReference type="EMBL" id="QKWK01000008">
    <property type="protein sequence ID" value="TXT07391.1"/>
    <property type="molecule type" value="Genomic_DNA"/>
</dbReference>
<dbReference type="Gene3D" id="1.10.287.370">
    <property type="match status" value="1"/>
</dbReference>
<dbReference type="OrthoDB" id="10267474at2759"/>
<evidence type="ECO:0008006" key="6">
    <source>
        <dbReference type="Google" id="ProtNLM"/>
    </source>
</evidence>
<dbReference type="InterPro" id="IPR011599">
    <property type="entry name" value="PFD_alpha_archaea"/>
</dbReference>
<evidence type="ECO:0000313" key="4">
    <source>
        <dbReference type="EMBL" id="TXT07391.1"/>
    </source>
</evidence>
<dbReference type="FunFam" id="1.10.287.370:FF:000004">
    <property type="entry name" value="Probable prefoldin subunit 5"/>
    <property type="match status" value="1"/>
</dbReference>
<dbReference type="InterPro" id="IPR004127">
    <property type="entry name" value="Prefoldin_subunit_alpha"/>
</dbReference>
<dbReference type="SUPFAM" id="SSF46579">
    <property type="entry name" value="Prefoldin"/>
    <property type="match status" value="1"/>
</dbReference>
<evidence type="ECO:0000313" key="5">
    <source>
        <dbReference type="Proteomes" id="UP000473826"/>
    </source>
</evidence>
<feature type="coiled-coil region" evidence="3">
    <location>
        <begin position="108"/>
        <end position="135"/>
    </location>
</feature>
<keyword evidence="2" id="KW-0143">Chaperone</keyword>
<gene>
    <name evidence="4" type="ORF">VHUM_03111</name>
</gene>
<dbReference type="NCBIfam" id="TIGR00293">
    <property type="entry name" value="prefoldin subunit alpha"/>
    <property type="match status" value="1"/>
</dbReference>
<reference evidence="4 5" key="1">
    <citation type="journal article" date="2019" name="PLoS Genet.">
        <title>Convergent evolution of linked mating-type loci in basidiomycete fungi.</title>
        <authorList>
            <person name="Sun S."/>
            <person name="Coelho M.A."/>
            <person name="Heitman J."/>
            <person name="Nowrousian M."/>
        </authorList>
    </citation>
    <scope>NUCLEOTIDE SEQUENCE [LARGE SCALE GENOMIC DNA]</scope>
    <source>
        <strain evidence="4 5">CBS 4282</strain>
    </source>
</reference>
<evidence type="ECO:0000256" key="3">
    <source>
        <dbReference type="SAM" id="Coils"/>
    </source>
</evidence>
<dbReference type="GO" id="GO:0005737">
    <property type="term" value="C:cytoplasm"/>
    <property type="evidence" value="ECO:0007669"/>
    <property type="project" value="TreeGrafter"/>
</dbReference>
<dbReference type="GO" id="GO:1990113">
    <property type="term" value="P:RNA polymerase I assembly"/>
    <property type="evidence" value="ECO:0007669"/>
    <property type="project" value="TreeGrafter"/>
</dbReference>
<dbReference type="GO" id="GO:0016272">
    <property type="term" value="C:prefoldin complex"/>
    <property type="evidence" value="ECO:0007669"/>
    <property type="project" value="InterPro"/>
</dbReference>
<organism evidence="4 5">
    <name type="scientific">Vanrija humicola</name>
    <name type="common">Yeast</name>
    <name type="synonym">Cryptococcus humicola</name>
    <dbReference type="NCBI Taxonomy" id="5417"/>
    <lineage>
        <taxon>Eukaryota</taxon>
        <taxon>Fungi</taxon>
        <taxon>Dikarya</taxon>
        <taxon>Basidiomycota</taxon>
        <taxon>Agaricomycotina</taxon>
        <taxon>Tremellomycetes</taxon>
        <taxon>Trichosporonales</taxon>
        <taxon>Trichosporonaceae</taxon>
        <taxon>Vanrija</taxon>
    </lineage>
</organism>
<protein>
    <recommendedName>
        <fullName evidence="6">Prefoldin, alpha subunit</fullName>
    </recommendedName>
</protein>
<comment type="caution">
    <text evidence="4">The sequence shown here is derived from an EMBL/GenBank/DDBJ whole genome shotgun (WGS) entry which is preliminary data.</text>
</comment>
<dbReference type="GO" id="GO:1990114">
    <property type="term" value="P:RNA polymerase II core complex assembly"/>
    <property type="evidence" value="ECO:0007669"/>
    <property type="project" value="TreeGrafter"/>
</dbReference>
<keyword evidence="5" id="KW-1185">Reference proteome</keyword>
<evidence type="ECO:0000256" key="1">
    <source>
        <dbReference type="ARBA" id="ARBA00010048"/>
    </source>
</evidence>
<dbReference type="Pfam" id="PF02996">
    <property type="entry name" value="Prefoldin"/>
    <property type="match status" value="1"/>
</dbReference>
<dbReference type="Proteomes" id="UP000473826">
    <property type="component" value="Unassembled WGS sequence"/>
</dbReference>
<dbReference type="AlphaFoldDB" id="A0A7D8UY72"/>
<keyword evidence="3" id="KW-0175">Coiled coil</keyword>
<dbReference type="PANTHER" id="PTHR12674:SF2">
    <property type="entry name" value="PREFOLDIN SUBUNIT 5"/>
    <property type="match status" value="1"/>
</dbReference>
<dbReference type="CDD" id="cd23157">
    <property type="entry name" value="Prefoldin_5"/>
    <property type="match status" value="1"/>
</dbReference>
<dbReference type="PANTHER" id="PTHR12674">
    <property type="entry name" value="PREFOLDIN SUBUNIT 5"/>
    <property type="match status" value="1"/>
</dbReference>
<evidence type="ECO:0000256" key="2">
    <source>
        <dbReference type="ARBA" id="ARBA00023186"/>
    </source>
</evidence>
<dbReference type="InterPro" id="IPR009053">
    <property type="entry name" value="Prefoldin"/>
</dbReference>
<dbReference type="GO" id="GO:0051082">
    <property type="term" value="F:unfolded protein binding"/>
    <property type="evidence" value="ECO:0007669"/>
    <property type="project" value="InterPro"/>
</dbReference>
<name>A0A7D8UY72_VANHU</name>
<accession>A0A7D8UY72</accession>
<dbReference type="GO" id="GO:0006457">
    <property type="term" value="P:protein folding"/>
    <property type="evidence" value="ECO:0007669"/>
    <property type="project" value="InterPro"/>
</dbReference>
<proteinExistence type="inferred from homology"/>
<sequence>MGEQQIQITDLDPNQLQEVKKQLDEELDHLTNSFGQLKQAQTKFRSCVADVDELTPASENKEVLIPLTSSLYVPGKLKDVSSVVVDVGTGYYVKKTRAEASAHYAAKAEFVGKNLETLQKTIERKQENVQSVVQVLQMKLQQQQGAPAKA</sequence>